<evidence type="ECO:0000313" key="2">
    <source>
        <dbReference type="Proteomes" id="UP001331761"/>
    </source>
</evidence>
<comment type="caution">
    <text evidence="1">The sequence shown here is derived from an EMBL/GenBank/DDBJ whole genome shotgun (WGS) entry which is preliminary data.</text>
</comment>
<organism evidence="1 2">
    <name type="scientific">Trichostrongylus colubriformis</name>
    <name type="common">Black scour worm</name>
    <dbReference type="NCBI Taxonomy" id="6319"/>
    <lineage>
        <taxon>Eukaryota</taxon>
        <taxon>Metazoa</taxon>
        <taxon>Ecdysozoa</taxon>
        <taxon>Nematoda</taxon>
        <taxon>Chromadorea</taxon>
        <taxon>Rhabditida</taxon>
        <taxon>Rhabditina</taxon>
        <taxon>Rhabditomorpha</taxon>
        <taxon>Strongyloidea</taxon>
        <taxon>Trichostrongylidae</taxon>
        <taxon>Trichostrongylus</taxon>
    </lineage>
</organism>
<dbReference type="EMBL" id="WIXE01016130">
    <property type="protein sequence ID" value="KAK5972928.1"/>
    <property type="molecule type" value="Genomic_DNA"/>
</dbReference>
<dbReference type="Proteomes" id="UP001331761">
    <property type="component" value="Unassembled WGS sequence"/>
</dbReference>
<keyword evidence="2" id="KW-1185">Reference proteome</keyword>
<sequence length="134" mass="15651">MQSISVSQLICKAYQTKGGLPSTAYDSTSVSDLIPHFSNIKYYAFYLKKYFRRPHFHTLSRYSIRMWCFVFLQSKRSRNASTSKRATYSQCNGDEEGKMILKSNKYHSYVYDSQNNISKTCNDSDEKLQISFQD</sequence>
<protein>
    <submittedName>
        <fullName evidence="1">Uncharacterized protein</fullName>
    </submittedName>
</protein>
<evidence type="ECO:0000313" key="1">
    <source>
        <dbReference type="EMBL" id="KAK5972928.1"/>
    </source>
</evidence>
<dbReference type="AlphaFoldDB" id="A0AAN8FM60"/>
<feature type="non-terminal residue" evidence="1">
    <location>
        <position position="134"/>
    </location>
</feature>
<proteinExistence type="predicted"/>
<reference evidence="1 2" key="1">
    <citation type="submission" date="2019-10" db="EMBL/GenBank/DDBJ databases">
        <title>Assembly and Annotation for the nematode Trichostrongylus colubriformis.</title>
        <authorList>
            <person name="Martin J."/>
        </authorList>
    </citation>
    <scope>NUCLEOTIDE SEQUENCE [LARGE SCALE GENOMIC DNA]</scope>
    <source>
        <strain evidence="1">G859</strain>
        <tissue evidence="1">Whole worm</tissue>
    </source>
</reference>
<gene>
    <name evidence="1" type="ORF">GCK32_011438</name>
</gene>
<accession>A0AAN8FM60</accession>
<name>A0AAN8FM60_TRICO</name>